<dbReference type="RefSeq" id="WP_307064401.1">
    <property type="nucleotide sequence ID" value="NZ_JAUSUH010000017.1"/>
</dbReference>
<proteinExistence type="predicted"/>
<gene>
    <name evidence="2" type="ORF">J2S76_004586</name>
</gene>
<feature type="domain" description="RES" evidence="1">
    <location>
        <begin position="75"/>
        <end position="202"/>
    </location>
</feature>
<accession>A0ABU0DNW9</accession>
<sequence length="224" mass="24729">MTDRFSDAPEPSYRIIPSRFPPISVFDTVATASDLEAVMDLAGWTSDRLVADRLARLDRTEWVFGQPNASIVMAAFLHVAPSGMRFNLAELGAWYAAAELDTAIVEVAHHLRREAVARSSSRETRTYRVYTCVLEGSYLDIRGQLTERGDLYDPTSYAASQPFGEAIRSAGGNGLIYDSIRKAGGTNVVAHRPRNVTRISQTLHLRITVQAGSRRIEVEKLSTA</sequence>
<name>A0ABU0DNW9_9HYPH</name>
<dbReference type="EMBL" id="JAUSUH010000017">
    <property type="protein sequence ID" value="MDQ0350130.1"/>
    <property type="molecule type" value="Genomic_DNA"/>
</dbReference>
<dbReference type="Proteomes" id="UP001238467">
    <property type="component" value="Unassembled WGS sequence"/>
</dbReference>
<reference evidence="2 3" key="1">
    <citation type="submission" date="2023-07" db="EMBL/GenBank/DDBJ databases">
        <title>Genomic Encyclopedia of Type Strains, Phase IV (KMG-IV): sequencing the most valuable type-strain genomes for metagenomic binning, comparative biology and taxonomic classification.</title>
        <authorList>
            <person name="Goeker M."/>
        </authorList>
    </citation>
    <scope>NUCLEOTIDE SEQUENCE [LARGE SCALE GENOMIC DNA]</scope>
    <source>
        <strain evidence="2 3">DSM 1277</strain>
    </source>
</reference>
<evidence type="ECO:0000313" key="3">
    <source>
        <dbReference type="Proteomes" id="UP001238467"/>
    </source>
</evidence>
<dbReference type="Pfam" id="PF08808">
    <property type="entry name" value="RES"/>
    <property type="match status" value="1"/>
</dbReference>
<protein>
    <recommendedName>
        <fullName evidence="1">RES domain-containing protein</fullName>
    </recommendedName>
</protein>
<evidence type="ECO:0000259" key="1">
    <source>
        <dbReference type="SMART" id="SM00953"/>
    </source>
</evidence>
<dbReference type="SMART" id="SM00953">
    <property type="entry name" value="RES"/>
    <property type="match status" value="1"/>
</dbReference>
<organism evidence="2 3">
    <name type="scientific">Ancylobacter vacuolatus</name>
    <dbReference type="NCBI Taxonomy" id="223389"/>
    <lineage>
        <taxon>Bacteria</taxon>
        <taxon>Pseudomonadati</taxon>
        <taxon>Pseudomonadota</taxon>
        <taxon>Alphaproteobacteria</taxon>
        <taxon>Hyphomicrobiales</taxon>
        <taxon>Xanthobacteraceae</taxon>
        <taxon>Ancylobacter</taxon>
    </lineage>
</organism>
<comment type="caution">
    <text evidence="2">The sequence shown here is derived from an EMBL/GenBank/DDBJ whole genome shotgun (WGS) entry which is preliminary data.</text>
</comment>
<evidence type="ECO:0000313" key="2">
    <source>
        <dbReference type="EMBL" id="MDQ0350130.1"/>
    </source>
</evidence>
<keyword evidence="3" id="KW-1185">Reference proteome</keyword>
<dbReference type="InterPro" id="IPR014914">
    <property type="entry name" value="RES_dom"/>
</dbReference>